<dbReference type="InterPro" id="IPR036249">
    <property type="entry name" value="Thioredoxin-like_sf"/>
</dbReference>
<dbReference type="EMBL" id="LCIQ01000069">
    <property type="protein sequence ID" value="KKT57309.1"/>
    <property type="molecule type" value="Genomic_DNA"/>
</dbReference>
<evidence type="ECO:0000313" key="5">
    <source>
        <dbReference type="EMBL" id="KKT57309.1"/>
    </source>
</evidence>
<reference evidence="5 6" key="1">
    <citation type="journal article" date="2015" name="Nature">
        <title>rRNA introns, odd ribosomes, and small enigmatic genomes across a large radiation of phyla.</title>
        <authorList>
            <person name="Brown C.T."/>
            <person name="Hug L.A."/>
            <person name="Thomas B.C."/>
            <person name="Sharon I."/>
            <person name="Castelle C.J."/>
            <person name="Singh A."/>
            <person name="Wilkins M.J."/>
            <person name="Williams K.H."/>
            <person name="Banfield J.F."/>
        </authorList>
    </citation>
    <scope>NUCLEOTIDE SEQUENCE [LARGE SCALE GENOMIC DNA]</scope>
</reference>
<name>A0A0G1LBK7_9BACT</name>
<evidence type="ECO:0000256" key="4">
    <source>
        <dbReference type="ARBA" id="ARBA00023180"/>
    </source>
</evidence>
<dbReference type="CDD" id="cd02972">
    <property type="entry name" value="DsbA_family"/>
    <property type="match status" value="1"/>
</dbReference>
<comment type="subcellular location">
    <subcellularLocation>
        <location evidence="1">Secreted</location>
    </subcellularLocation>
</comment>
<gene>
    <name evidence="5" type="ORF">UW52_C0069G0011</name>
</gene>
<accession>A0A0G1LBK7</accession>
<evidence type="ECO:0000256" key="2">
    <source>
        <dbReference type="ARBA" id="ARBA00022525"/>
    </source>
</evidence>
<dbReference type="SUPFAM" id="SSF52833">
    <property type="entry name" value="Thioredoxin-like"/>
    <property type="match status" value="1"/>
</dbReference>
<dbReference type="GO" id="GO:0016671">
    <property type="term" value="F:oxidoreductase activity, acting on a sulfur group of donors, disulfide as acceptor"/>
    <property type="evidence" value="ECO:0007669"/>
    <property type="project" value="InterPro"/>
</dbReference>
<organism evidence="5 6">
    <name type="scientific">Candidatus Gottesmanbacteria bacterium GW2011_GWA1_44_24b</name>
    <dbReference type="NCBI Taxonomy" id="1618437"/>
    <lineage>
        <taxon>Bacteria</taxon>
        <taxon>Candidatus Gottesmaniibacteriota</taxon>
    </lineage>
</organism>
<dbReference type="PANTHER" id="PTHR13234">
    <property type="entry name" value="GAMMA-INTERFERON INDUCIBLE LYSOSOMAL THIOL REDUCTASE GILT"/>
    <property type="match status" value="1"/>
</dbReference>
<keyword evidence="4" id="KW-0325">Glycoprotein</keyword>
<dbReference type="Gene3D" id="3.40.30.10">
    <property type="entry name" value="Glutaredoxin"/>
    <property type="match status" value="1"/>
</dbReference>
<dbReference type="PANTHER" id="PTHR13234:SF8">
    <property type="entry name" value="GAMMA-INTERFERON-INDUCIBLE LYSOSOMAL THIOL REDUCTASE"/>
    <property type="match status" value="1"/>
</dbReference>
<dbReference type="Proteomes" id="UP000034521">
    <property type="component" value="Unassembled WGS sequence"/>
</dbReference>
<protein>
    <recommendedName>
        <fullName evidence="7">Thioredoxin-like fold domain-containing protein</fullName>
    </recommendedName>
</protein>
<dbReference type="AlphaFoldDB" id="A0A0G1LBK7"/>
<evidence type="ECO:0008006" key="7">
    <source>
        <dbReference type="Google" id="ProtNLM"/>
    </source>
</evidence>
<proteinExistence type="predicted"/>
<dbReference type="GO" id="GO:0005576">
    <property type="term" value="C:extracellular region"/>
    <property type="evidence" value="ECO:0007669"/>
    <property type="project" value="UniProtKB-SubCell"/>
</dbReference>
<evidence type="ECO:0000256" key="1">
    <source>
        <dbReference type="ARBA" id="ARBA00004613"/>
    </source>
</evidence>
<dbReference type="Pfam" id="PF03227">
    <property type="entry name" value="GILT"/>
    <property type="match status" value="1"/>
</dbReference>
<comment type="caution">
    <text evidence="5">The sequence shown here is derived from an EMBL/GenBank/DDBJ whole genome shotgun (WGS) entry which is preliminary data.</text>
</comment>
<evidence type="ECO:0000256" key="3">
    <source>
        <dbReference type="ARBA" id="ARBA00022729"/>
    </source>
</evidence>
<keyword evidence="2" id="KW-0964">Secreted</keyword>
<keyword evidence="3" id="KW-0732">Signal</keyword>
<dbReference type="InterPro" id="IPR004911">
    <property type="entry name" value="Interferon-induced_GILT"/>
</dbReference>
<sequence length="246" mass="26880">MSKDGKYFFTGGIKVSDLDKQPDVKGAEEQRKPLTCTDVKKADVANLTAFVVADCPYGLQMQRLMKVAIAENQDLGKYFAVKYIGSIENGKITSMHGDKEAQENLRQMCIREEQKDLYWPYISCYMKEGKSAECLNEAGVNQTLLQTCVNDAQKGLAYAQKDFDAAKKFNVSGSPTLVINDMVVSEFDFGGRNVDALKQLVCCGSNATLEFCGKTLSKDDVATSYSLTDKGQVAGSASANCAPEFS</sequence>
<evidence type="ECO:0000313" key="6">
    <source>
        <dbReference type="Proteomes" id="UP000034521"/>
    </source>
</evidence>